<sequence>MSPKTINYGIVYVLTNPAMPGLVKIGMTNKENVDVRLKELFNTSVPVPFECEYACKVTETAKVEKALHIAFHPYRIHNQREFFEINPEQAIAILQLLDKSKDITNEIVEEINNDLTEVDKAAGKKMKITRRPPLNYIEMGIPLGARLEFNRDDETYIVEVCDAKKISYCGVKKSLTAITKELLGIEHALQPTSYWTYNGKNLMDIYNETYVSSEE</sequence>
<dbReference type="EMBL" id="CP002345">
    <property type="protein sequence ID" value="ADQ80093.1"/>
    <property type="molecule type" value="Genomic_DNA"/>
</dbReference>
<dbReference type="Proteomes" id="UP000008718">
    <property type="component" value="Chromosome"/>
</dbReference>
<dbReference type="AlphaFoldDB" id="E4T5U9"/>
<protein>
    <recommendedName>
        <fullName evidence="1">Bacteriophage T5 Orf172 DNA-binding domain-containing protein</fullName>
    </recommendedName>
</protein>
<reference evidence="2 3" key="2">
    <citation type="journal article" date="2011" name="Stand. Genomic Sci.">
        <title>Complete genome sequence of Paludibacter propionicigenes type strain (WB4).</title>
        <authorList>
            <person name="Gronow S."/>
            <person name="Munk C."/>
            <person name="Lapidus A."/>
            <person name="Nolan M."/>
            <person name="Lucas S."/>
            <person name="Hammon N."/>
            <person name="Deshpande S."/>
            <person name="Cheng J.F."/>
            <person name="Tapia R."/>
            <person name="Han C."/>
            <person name="Goodwin L."/>
            <person name="Pitluck S."/>
            <person name="Liolios K."/>
            <person name="Ivanova N."/>
            <person name="Mavromatis K."/>
            <person name="Mikhailova N."/>
            <person name="Pati A."/>
            <person name="Chen A."/>
            <person name="Palaniappan K."/>
            <person name="Land M."/>
            <person name="Hauser L."/>
            <person name="Chang Y.J."/>
            <person name="Jeffries C.D."/>
            <person name="Brambilla E."/>
            <person name="Rohde M."/>
            <person name="Goker M."/>
            <person name="Detter J.C."/>
            <person name="Woyke T."/>
            <person name="Bristow J."/>
            <person name="Eisen J.A."/>
            <person name="Markowitz V."/>
            <person name="Hugenholtz P."/>
            <person name="Kyrpides N.C."/>
            <person name="Klenk H.P."/>
        </authorList>
    </citation>
    <scope>NUCLEOTIDE SEQUENCE [LARGE SCALE GENOMIC DNA]</scope>
    <source>
        <strain evidence="3">DSM 17365 / JCM 13257 / WB4</strain>
    </source>
</reference>
<evidence type="ECO:0000259" key="1">
    <source>
        <dbReference type="SMART" id="SM00974"/>
    </source>
</evidence>
<reference key="1">
    <citation type="submission" date="2010-11" db="EMBL/GenBank/DDBJ databases">
        <title>The complete genome of Paludibacter propionicigenes DSM 17365.</title>
        <authorList>
            <consortium name="US DOE Joint Genome Institute (JGI-PGF)"/>
            <person name="Lucas S."/>
            <person name="Copeland A."/>
            <person name="Lapidus A."/>
            <person name="Bruce D."/>
            <person name="Goodwin L."/>
            <person name="Pitluck S."/>
            <person name="Kyrpides N."/>
            <person name="Mavromatis K."/>
            <person name="Ivanova N."/>
            <person name="Munk A.C."/>
            <person name="Brettin T."/>
            <person name="Detter J.C."/>
            <person name="Han C."/>
            <person name="Tapia R."/>
            <person name="Land M."/>
            <person name="Hauser L."/>
            <person name="Markowitz V."/>
            <person name="Cheng J.-F."/>
            <person name="Hugenholtz P."/>
            <person name="Woyke T."/>
            <person name="Wu D."/>
            <person name="Gronow S."/>
            <person name="Wellnitz S."/>
            <person name="Brambilla E."/>
            <person name="Klenk H.-P."/>
            <person name="Eisen J.A."/>
        </authorList>
    </citation>
    <scope>NUCLEOTIDE SEQUENCE</scope>
    <source>
        <strain>WB4</strain>
    </source>
</reference>
<proteinExistence type="predicted"/>
<keyword evidence="3" id="KW-1185">Reference proteome</keyword>
<dbReference type="InterPro" id="IPR018306">
    <property type="entry name" value="Phage_T5_Orf172_DNA-bd"/>
</dbReference>
<dbReference type="KEGG" id="ppn:Palpr_1954"/>
<dbReference type="HOGENOM" id="CLU_099324_0_0_10"/>
<accession>E4T5U9</accession>
<dbReference type="eggNOG" id="ENOG5032VYT">
    <property type="taxonomic scope" value="Bacteria"/>
</dbReference>
<gene>
    <name evidence="2" type="ordered locus">Palpr_1954</name>
</gene>
<dbReference type="Pfam" id="PF13455">
    <property type="entry name" value="MUG113"/>
    <property type="match status" value="1"/>
</dbReference>
<dbReference type="SMART" id="SM00974">
    <property type="entry name" value="T5orf172"/>
    <property type="match status" value="1"/>
</dbReference>
<dbReference type="STRING" id="694427.Palpr_1954"/>
<dbReference type="RefSeq" id="WP_013445462.1">
    <property type="nucleotide sequence ID" value="NC_014734.1"/>
</dbReference>
<name>E4T5U9_PALPW</name>
<dbReference type="OrthoDB" id="9811665at2"/>
<feature type="domain" description="Bacteriophage T5 Orf172 DNA-binding" evidence="1">
    <location>
        <begin position="17"/>
        <end position="97"/>
    </location>
</feature>
<organism evidence="2 3">
    <name type="scientific">Paludibacter propionicigenes (strain DSM 17365 / JCM 13257 / WB4)</name>
    <dbReference type="NCBI Taxonomy" id="694427"/>
    <lineage>
        <taxon>Bacteria</taxon>
        <taxon>Pseudomonadati</taxon>
        <taxon>Bacteroidota</taxon>
        <taxon>Bacteroidia</taxon>
        <taxon>Bacteroidales</taxon>
        <taxon>Paludibacteraceae</taxon>
        <taxon>Paludibacter</taxon>
    </lineage>
</organism>
<evidence type="ECO:0000313" key="2">
    <source>
        <dbReference type="EMBL" id="ADQ80093.1"/>
    </source>
</evidence>
<evidence type="ECO:0000313" key="3">
    <source>
        <dbReference type="Proteomes" id="UP000008718"/>
    </source>
</evidence>